<proteinExistence type="predicted"/>
<keyword evidence="3" id="KW-1185">Reference proteome</keyword>
<evidence type="ECO:0000313" key="2">
    <source>
        <dbReference type="EMBL" id="MDT0442411.1"/>
    </source>
</evidence>
<reference evidence="3" key="1">
    <citation type="submission" date="2023-07" db="EMBL/GenBank/DDBJ databases">
        <title>30 novel species of actinomycetes from the DSMZ collection.</title>
        <authorList>
            <person name="Nouioui I."/>
        </authorList>
    </citation>
    <scope>NUCLEOTIDE SEQUENCE [LARGE SCALE GENOMIC DNA]</scope>
    <source>
        <strain evidence="3">DSM 41886</strain>
    </source>
</reference>
<accession>A0ABU2S140</accession>
<sequence length="77" mass="7828">MPTGSASGPPPPAQIARADVHGVTLNKSGYGGDVVELIGNGFRTTVELTVGAALLLVVTLTLGFTLIAEALNKGVRR</sequence>
<name>A0ABU2S140_9ACTN</name>
<feature type="transmembrane region" description="Helical" evidence="1">
    <location>
        <begin position="50"/>
        <end position="71"/>
    </location>
</feature>
<evidence type="ECO:0008006" key="4">
    <source>
        <dbReference type="Google" id="ProtNLM"/>
    </source>
</evidence>
<comment type="caution">
    <text evidence="2">The sequence shown here is derived from an EMBL/GenBank/DDBJ whole genome shotgun (WGS) entry which is preliminary data.</text>
</comment>
<keyword evidence="1" id="KW-0812">Transmembrane</keyword>
<protein>
    <recommendedName>
        <fullName evidence="4">ABC transporter permease</fullName>
    </recommendedName>
</protein>
<keyword evidence="1" id="KW-0472">Membrane</keyword>
<organism evidence="2 3">
    <name type="scientific">Streptomyces johnsoniae</name>
    <dbReference type="NCBI Taxonomy" id="3075532"/>
    <lineage>
        <taxon>Bacteria</taxon>
        <taxon>Bacillati</taxon>
        <taxon>Actinomycetota</taxon>
        <taxon>Actinomycetes</taxon>
        <taxon>Kitasatosporales</taxon>
        <taxon>Streptomycetaceae</taxon>
        <taxon>Streptomyces</taxon>
    </lineage>
</organism>
<gene>
    <name evidence="2" type="ORF">RM779_07345</name>
</gene>
<dbReference type="EMBL" id="JAVREV010000003">
    <property type="protein sequence ID" value="MDT0442411.1"/>
    <property type="molecule type" value="Genomic_DNA"/>
</dbReference>
<dbReference type="Proteomes" id="UP001183615">
    <property type="component" value="Unassembled WGS sequence"/>
</dbReference>
<evidence type="ECO:0000313" key="3">
    <source>
        <dbReference type="Proteomes" id="UP001183615"/>
    </source>
</evidence>
<keyword evidence="1" id="KW-1133">Transmembrane helix</keyword>
<evidence type="ECO:0000256" key="1">
    <source>
        <dbReference type="SAM" id="Phobius"/>
    </source>
</evidence>